<reference evidence="1" key="1">
    <citation type="journal article" date="2019" name="bioRxiv">
        <title>The Genome of the Zebra Mussel, Dreissena polymorpha: A Resource for Invasive Species Research.</title>
        <authorList>
            <person name="McCartney M.A."/>
            <person name="Auch B."/>
            <person name="Kono T."/>
            <person name="Mallez S."/>
            <person name="Zhang Y."/>
            <person name="Obille A."/>
            <person name="Becker A."/>
            <person name="Abrahante J.E."/>
            <person name="Garbe J."/>
            <person name="Badalamenti J.P."/>
            <person name="Herman A."/>
            <person name="Mangelson H."/>
            <person name="Liachko I."/>
            <person name="Sullivan S."/>
            <person name="Sone E.D."/>
            <person name="Koren S."/>
            <person name="Silverstein K.A.T."/>
            <person name="Beckman K.B."/>
            <person name="Gohl D.M."/>
        </authorList>
    </citation>
    <scope>NUCLEOTIDE SEQUENCE</scope>
    <source>
        <strain evidence="1">Duluth1</strain>
        <tissue evidence="1">Whole animal</tissue>
    </source>
</reference>
<comment type="caution">
    <text evidence="1">The sequence shown here is derived from an EMBL/GenBank/DDBJ whole genome shotgun (WGS) entry which is preliminary data.</text>
</comment>
<protein>
    <submittedName>
        <fullName evidence="1">Uncharacterized protein</fullName>
    </submittedName>
</protein>
<accession>A0A9D4RME5</accession>
<organism evidence="1 2">
    <name type="scientific">Dreissena polymorpha</name>
    <name type="common">Zebra mussel</name>
    <name type="synonym">Mytilus polymorpha</name>
    <dbReference type="NCBI Taxonomy" id="45954"/>
    <lineage>
        <taxon>Eukaryota</taxon>
        <taxon>Metazoa</taxon>
        <taxon>Spiralia</taxon>
        <taxon>Lophotrochozoa</taxon>
        <taxon>Mollusca</taxon>
        <taxon>Bivalvia</taxon>
        <taxon>Autobranchia</taxon>
        <taxon>Heteroconchia</taxon>
        <taxon>Euheterodonta</taxon>
        <taxon>Imparidentia</taxon>
        <taxon>Neoheterodontei</taxon>
        <taxon>Myida</taxon>
        <taxon>Dreissenoidea</taxon>
        <taxon>Dreissenidae</taxon>
        <taxon>Dreissena</taxon>
    </lineage>
</organism>
<sequence>MEHLRESVMEEFEVNGNLVVKKTNKRFSCMPIDQAHEQNNGIVKGSGGAVGLTDHPTAFRKRMIAGPEQARIINEFEGL</sequence>
<evidence type="ECO:0000313" key="1">
    <source>
        <dbReference type="EMBL" id="KAH3872623.1"/>
    </source>
</evidence>
<name>A0A9D4RME5_DREPO</name>
<reference evidence="1" key="2">
    <citation type="submission" date="2020-11" db="EMBL/GenBank/DDBJ databases">
        <authorList>
            <person name="McCartney M.A."/>
            <person name="Auch B."/>
            <person name="Kono T."/>
            <person name="Mallez S."/>
            <person name="Becker A."/>
            <person name="Gohl D.M."/>
            <person name="Silverstein K.A.T."/>
            <person name="Koren S."/>
            <person name="Bechman K.B."/>
            <person name="Herman A."/>
            <person name="Abrahante J.E."/>
            <person name="Garbe J."/>
        </authorList>
    </citation>
    <scope>NUCLEOTIDE SEQUENCE</scope>
    <source>
        <strain evidence="1">Duluth1</strain>
        <tissue evidence="1">Whole animal</tissue>
    </source>
</reference>
<proteinExistence type="predicted"/>
<gene>
    <name evidence="1" type="ORF">DPMN_035842</name>
</gene>
<keyword evidence="2" id="KW-1185">Reference proteome</keyword>
<dbReference type="EMBL" id="JAIWYP010000002">
    <property type="protein sequence ID" value="KAH3872623.1"/>
    <property type="molecule type" value="Genomic_DNA"/>
</dbReference>
<dbReference type="PANTHER" id="PTHR47018">
    <property type="entry name" value="CXC DOMAIN-CONTAINING PROTEIN-RELATED"/>
    <property type="match status" value="1"/>
</dbReference>
<dbReference type="AlphaFoldDB" id="A0A9D4RME5"/>
<evidence type="ECO:0000313" key="2">
    <source>
        <dbReference type="Proteomes" id="UP000828390"/>
    </source>
</evidence>
<dbReference type="Proteomes" id="UP000828390">
    <property type="component" value="Unassembled WGS sequence"/>
</dbReference>